<dbReference type="InterPro" id="IPR015943">
    <property type="entry name" value="WD40/YVTN_repeat-like_dom_sf"/>
</dbReference>
<dbReference type="Proteomes" id="UP000005237">
    <property type="component" value="Unassembled WGS sequence"/>
</dbReference>
<evidence type="ECO:0000256" key="2">
    <source>
        <dbReference type="ARBA" id="ARBA00023242"/>
    </source>
</evidence>
<feature type="compositionally biased region" description="Basic residues" evidence="3">
    <location>
        <begin position="559"/>
        <end position="568"/>
    </location>
</feature>
<accession>A0A8R1DTK7</accession>
<feature type="region of interest" description="Disordered" evidence="3">
    <location>
        <begin position="307"/>
        <end position="484"/>
    </location>
</feature>
<dbReference type="GO" id="GO:0080008">
    <property type="term" value="C:Cul4-RING E3 ubiquitin ligase complex"/>
    <property type="evidence" value="ECO:0007669"/>
    <property type="project" value="TreeGrafter"/>
</dbReference>
<dbReference type="InterPro" id="IPR033270">
    <property type="entry name" value="VPRBP/DCAF1"/>
</dbReference>
<feature type="compositionally biased region" description="Acidic residues" evidence="3">
    <location>
        <begin position="314"/>
        <end position="330"/>
    </location>
</feature>
<organism evidence="4 5">
    <name type="scientific">Caenorhabditis japonica</name>
    <dbReference type="NCBI Taxonomy" id="281687"/>
    <lineage>
        <taxon>Eukaryota</taxon>
        <taxon>Metazoa</taxon>
        <taxon>Ecdysozoa</taxon>
        <taxon>Nematoda</taxon>
        <taxon>Chromadorea</taxon>
        <taxon>Rhabditida</taxon>
        <taxon>Rhabditina</taxon>
        <taxon>Rhabditomorpha</taxon>
        <taxon>Rhabditoidea</taxon>
        <taxon>Rhabditidae</taxon>
        <taxon>Peloderinae</taxon>
        <taxon>Caenorhabditis</taxon>
    </lineage>
</organism>
<feature type="region of interest" description="Disordered" evidence="3">
    <location>
        <begin position="522"/>
        <end position="568"/>
    </location>
</feature>
<feature type="compositionally biased region" description="Acidic residues" evidence="3">
    <location>
        <begin position="377"/>
        <end position="428"/>
    </location>
</feature>
<keyword evidence="5" id="KW-1185">Reference proteome</keyword>
<dbReference type="GO" id="GO:0005634">
    <property type="term" value="C:nucleus"/>
    <property type="evidence" value="ECO:0007669"/>
    <property type="project" value="UniProtKB-SubCell"/>
</dbReference>
<reference evidence="4" key="2">
    <citation type="submission" date="2022-06" db="UniProtKB">
        <authorList>
            <consortium name="EnsemblMetazoa"/>
        </authorList>
    </citation>
    <scope>IDENTIFICATION</scope>
    <source>
        <strain evidence="4">DF5081</strain>
    </source>
</reference>
<evidence type="ECO:0000313" key="5">
    <source>
        <dbReference type="Proteomes" id="UP000005237"/>
    </source>
</evidence>
<reference evidence="5" key="1">
    <citation type="submission" date="2010-08" db="EMBL/GenBank/DDBJ databases">
        <authorList>
            <consortium name="Caenorhabditis japonica Sequencing Consortium"/>
            <person name="Wilson R.K."/>
        </authorList>
    </citation>
    <scope>NUCLEOTIDE SEQUENCE [LARGE SCALE GENOMIC DNA]</scope>
    <source>
        <strain evidence="5">DF5081</strain>
    </source>
</reference>
<evidence type="ECO:0000256" key="1">
    <source>
        <dbReference type="ARBA" id="ARBA00004123"/>
    </source>
</evidence>
<feature type="compositionally biased region" description="Acidic residues" evidence="3">
    <location>
        <begin position="249"/>
        <end position="260"/>
    </location>
</feature>
<feature type="compositionally biased region" description="Polar residues" evidence="3">
    <location>
        <begin position="430"/>
        <end position="441"/>
    </location>
</feature>
<sequence length="568" mass="64543">MVLTSSAYVRPLSALWRLGERMERMHIYRSDSIVKFANTSVQRIVGTCGEQASVYDTETNIVVDTYRTPEHCGHHYKKNTASFSPDDRLIFNDGLLWDIRNRNNFIHRFDRLNKNALFGTFHPHGTQLIIDQEVYDIRTLRVVHHVPELANQQISFNSTGNIMYVSECAELTREEDFPESTVSSFRTFDTSDYSALTTFEGKRPVLDLCTSHRDQTMCLIEQLRPQMNDYMVQASTHLRMVEIGRLKDTEDENEEEEDDLRQENSSAYGSDGSDSDNDEDDDENEDNDEDDDDVDDMLRERGSVFEALGRLGDDSSDDSDSNLSDVDFEEMLNQMIHQARQRRNNPSNGGGGGGARRPLFAVNIDENGAEPPALPDESNDSDGAIEEEEDEGDNDAEEDPDFDMDAAIDDLVDRVDDEVDEDEMDAFSESEGSWRTASQIGSEDINLDDLDEEAAAAAQNEDHPAENRRRGADEESRDAQRLRGLARDFRNFGDRIRQSGPTSDILNARVEEQRANFMEALGREGQQQNARQADPEPENFEEEEEEIMSVSSVALNPALRRKQRRENQ</sequence>
<proteinExistence type="predicted"/>
<dbReference type="Gene3D" id="2.130.10.10">
    <property type="entry name" value="YVTN repeat-like/Quinoprotein amine dehydrogenase"/>
    <property type="match status" value="1"/>
</dbReference>
<dbReference type="PANTHER" id="PTHR13129:SF4">
    <property type="entry name" value="DDB1- AND CUL4-ASSOCIATED FACTOR 1"/>
    <property type="match status" value="1"/>
</dbReference>
<evidence type="ECO:0000256" key="3">
    <source>
        <dbReference type="SAM" id="MobiDB-lite"/>
    </source>
</evidence>
<comment type="subcellular location">
    <subcellularLocation>
        <location evidence="1">Nucleus</location>
    </subcellularLocation>
</comment>
<feature type="compositionally biased region" description="Acidic residues" evidence="3">
    <location>
        <begin position="535"/>
        <end position="547"/>
    </location>
</feature>
<name>A0A8R1DTK7_CAEJA</name>
<dbReference type="EnsemblMetazoa" id="CJA11828.1">
    <property type="protein sequence ID" value="CJA11828.1"/>
    <property type="gene ID" value="WBGene00131032"/>
</dbReference>
<feature type="compositionally biased region" description="Acidic residues" evidence="3">
    <location>
        <begin position="445"/>
        <end position="454"/>
    </location>
</feature>
<feature type="region of interest" description="Disordered" evidence="3">
    <location>
        <begin position="246"/>
        <end position="295"/>
    </location>
</feature>
<keyword evidence="2" id="KW-0539">Nucleus</keyword>
<feature type="compositionally biased region" description="Acidic residues" evidence="3">
    <location>
        <begin position="273"/>
        <end position="295"/>
    </location>
</feature>
<evidence type="ECO:0000313" key="4">
    <source>
        <dbReference type="EnsemblMetazoa" id="CJA11828.1"/>
    </source>
</evidence>
<dbReference type="SUPFAM" id="SSF50960">
    <property type="entry name" value="TolB, C-terminal domain"/>
    <property type="match status" value="1"/>
</dbReference>
<protein>
    <submittedName>
        <fullName evidence="4">Uncharacterized protein</fullName>
    </submittedName>
</protein>
<dbReference type="PANTHER" id="PTHR13129">
    <property type="entry name" value="VPRBP PROTEIN-RELATED"/>
    <property type="match status" value="1"/>
</dbReference>
<dbReference type="GO" id="GO:0016567">
    <property type="term" value="P:protein ubiquitination"/>
    <property type="evidence" value="ECO:0007669"/>
    <property type="project" value="InterPro"/>
</dbReference>
<feature type="compositionally biased region" description="Basic and acidic residues" evidence="3">
    <location>
        <begin position="460"/>
        <end position="484"/>
    </location>
</feature>
<dbReference type="AlphaFoldDB" id="A0A8R1DTK7"/>